<reference evidence="12 13" key="1">
    <citation type="submission" date="2018-08" db="EMBL/GenBank/DDBJ databases">
        <title>Meiothermus roseus NBRC 110900 genome sequencing project.</title>
        <authorList>
            <person name="Da Costa M.S."/>
            <person name="Albuquerque L."/>
            <person name="Raposo P."/>
            <person name="Froufe H.J.C."/>
            <person name="Barroso C.S."/>
            <person name="Egas C."/>
        </authorList>
    </citation>
    <scope>NUCLEOTIDE SEQUENCE [LARGE SCALE GENOMIC DNA]</scope>
    <source>
        <strain evidence="12 13">NBRC 110900</strain>
    </source>
</reference>
<dbReference type="InterPro" id="IPR027417">
    <property type="entry name" value="P-loop_NTPase"/>
</dbReference>
<dbReference type="InterPro" id="IPR017871">
    <property type="entry name" value="ABC_transporter-like_CS"/>
</dbReference>
<keyword evidence="5 12" id="KW-0067">ATP-binding</keyword>
<comment type="subcellular location">
    <subcellularLocation>
        <location evidence="1">Cell membrane</location>
        <topology evidence="1">Multi-pass membrane protein</topology>
    </subcellularLocation>
</comment>
<keyword evidence="4 12" id="KW-0378">Hydrolase</keyword>
<dbReference type="RefSeq" id="WP_119276260.1">
    <property type="nucleotide sequence ID" value="NZ_QWLA01000012.1"/>
</dbReference>
<feature type="transmembrane region" description="Helical" evidence="8">
    <location>
        <begin position="298"/>
        <end position="316"/>
    </location>
</feature>
<evidence type="ECO:0000259" key="9">
    <source>
        <dbReference type="PROSITE" id="PS50893"/>
    </source>
</evidence>
<evidence type="ECO:0000256" key="8">
    <source>
        <dbReference type="SAM" id="Phobius"/>
    </source>
</evidence>
<evidence type="ECO:0000256" key="7">
    <source>
        <dbReference type="ARBA" id="ARBA00023136"/>
    </source>
</evidence>
<dbReference type="PROSITE" id="PS50990">
    <property type="entry name" value="PEPTIDASE_C39"/>
    <property type="match status" value="1"/>
</dbReference>
<dbReference type="Pfam" id="PF03412">
    <property type="entry name" value="Peptidase_C39"/>
    <property type="match status" value="1"/>
</dbReference>
<dbReference type="InterPro" id="IPR003593">
    <property type="entry name" value="AAA+_ATPase"/>
</dbReference>
<keyword evidence="7 8" id="KW-0472">Membrane</keyword>
<dbReference type="PROSITE" id="PS50893">
    <property type="entry name" value="ABC_TRANSPORTER_2"/>
    <property type="match status" value="1"/>
</dbReference>
<dbReference type="GO" id="GO:0005886">
    <property type="term" value="C:plasma membrane"/>
    <property type="evidence" value="ECO:0007669"/>
    <property type="project" value="UniProtKB-SubCell"/>
</dbReference>
<evidence type="ECO:0000256" key="1">
    <source>
        <dbReference type="ARBA" id="ARBA00004651"/>
    </source>
</evidence>
<keyword evidence="3" id="KW-0547">Nucleotide-binding</keyword>
<dbReference type="Gene3D" id="3.40.50.300">
    <property type="entry name" value="P-loop containing nucleotide triphosphate hydrolases"/>
    <property type="match status" value="1"/>
</dbReference>
<dbReference type="SUPFAM" id="SSF52540">
    <property type="entry name" value="P-loop containing nucleoside triphosphate hydrolases"/>
    <property type="match status" value="1"/>
</dbReference>
<dbReference type="EMBL" id="QWLA01000012">
    <property type="protein sequence ID" value="RIH88198.1"/>
    <property type="molecule type" value="Genomic_DNA"/>
</dbReference>
<dbReference type="InterPro" id="IPR005074">
    <property type="entry name" value="Peptidase_C39"/>
</dbReference>
<evidence type="ECO:0000256" key="2">
    <source>
        <dbReference type="ARBA" id="ARBA00022692"/>
    </source>
</evidence>
<feature type="transmembrane region" description="Helical" evidence="8">
    <location>
        <begin position="269"/>
        <end position="292"/>
    </location>
</feature>
<dbReference type="CDD" id="cd03228">
    <property type="entry name" value="ABCC_MRP_Like"/>
    <property type="match status" value="1"/>
</dbReference>
<keyword evidence="6 8" id="KW-1133">Transmembrane helix</keyword>
<comment type="caution">
    <text evidence="12">The sequence shown here is derived from an EMBL/GenBank/DDBJ whole genome shotgun (WGS) entry which is preliminary data.</text>
</comment>
<evidence type="ECO:0000256" key="3">
    <source>
        <dbReference type="ARBA" id="ARBA00022741"/>
    </source>
</evidence>
<dbReference type="Pfam" id="PF00005">
    <property type="entry name" value="ABC_tran"/>
    <property type="match status" value="1"/>
</dbReference>
<dbReference type="GO" id="GO:0008233">
    <property type="term" value="F:peptidase activity"/>
    <property type="evidence" value="ECO:0007669"/>
    <property type="project" value="InterPro"/>
</dbReference>
<organism evidence="12 13">
    <name type="scientific">Calidithermus roseus</name>
    <dbReference type="NCBI Taxonomy" id="1644118"/>
    <lineage>
        <taxon>Bacteria</taxon>
        <taxon>Thermotogati</taxon>
        <taxon>Deinococcota</taxon>
        <taxon>Deinococci</taxon>
        <taxon>Thermales</taxon>
        <taxon>Thermaceae</taxon>
        <taxon>Calidithermus</taxon>
    </lineage>
</organism>
<accession>A0A399EVY7</accession>
<dbReference type="Pfam" id="PF00664">
    <property type="entry name" value="ABC_membrane"/>
    <property type="match status" value="1"/>
</dbReference>
<evidence type="ECO:0000259" key="11">
    <source>
        <dbReference type="PROSITE" id="PS50990"/>
    </source>
</evidence>
<feature type="domain" description="Peptidase C39" evidence="11">
    <location>
        <begin position="6"/>
        <end position="125"/>
    </location>
</feature>
<dbReference type="AlphaFoldDB" id="A0A399EVY7"/>
<dbReference type="InterPro" id="IPR003439">
    <property type="entry name" value="ABC_transporter-like_ATP-bd"/>
</dbReference>
<evidence type="ECO:0000256" key="5">
    <source>
        <dbReference type="ARBA" id="ARBA00022840"/>
    </source>
</evidence>
<dbReference type="PROSITE" id="PS50929">
    <property type="entry name" value="ABC_TM1F"/>
    <property type="match status" value="1"/>
</dbReference>
<dbReference type="GO" id="GO:0005524">
    <property type="term" value="F:ATP binding"/>
    <property type="evidence" value="ECO:0007669"/>
    <property type="project" value="UniProtKB-KW"/>
</dbReference>
<feature type="transmembrane region" description="Helical" evidence="8">
    <location>
        <begin position="378"/>
        <end position="400"/>
    </location>
</feature>
<feature type="transmembrane region" description="Helical" evidence="8">
    <location>
        <begin position="159"/>
        <end position="178"/>
    </location>
</feature>
<gene>
    <name evidence="12" type="primary">lagD</name>
    <name evidence="12" type="ORF">Mrose_00927</name>
</gene>
<dbReference type="PANTHER" id="PTHR43394:SF1">
    <property type="entry name" value="ATP-BINDING CASSETTE SUB-FAMILY B MEMBER 10, MITOCHONDRIAL"/>
    <property type="match status" value="1"/>
</dbReference>
<protein>
    <submittedName>
        <fullName evidence="12">Lactococcin-G-processing and transport ATP-binding protein LagD</fullName>
        <ecNumber evidence="12">3.4.22.-</ecNumber>
    </submittedName>
</protein>
<evidence type="ECO:0000259" key="10">
    <source>
        <dbReference type="PROSITE" id="PS50929"/>
    </source>
</evidence>
<dbReference type="SUPFAM" id="SSF90123">
    <property type="entry name" value="ABC transporter transmembrane region"/>
    <property type="match status" value="1"/>
</dbReference>
<dbReference type="Proteomes" id="UP000265341">
    <property type="component" value="Unassembled WGS sequence"/>
</dbReference>
<dbReference type="GO" id="GO:0016887">
    <property type="term" value="F:ATP hydrolysis activity"/>
    <property type="evidence" value="ECO:0007669"/>
    <property type="project" value="InterPro"/>
</dbReference>
<dbReference type="PANTHER" id="PTHR43394">
    <property type="entry name" value="ATP-DEPENDENT PERMEASE MDL1, MITOCHONDRIAL"/>
    <property type="match status" value="1"/>
</dbReference>
<dbReference type="GO" id="GO:0006508">
    <property type="term" value="P:proteolysis"/>
    <property type="evidence" value="ECO:0007669"/>
    <property type="project" value="InterPro"/>
</dbReference>
<dbReference type="EC" id="3.4.22.-" evidence="12"/>
<dbReference type="Gene3D" id="3.90.70.10">
    <property type="entry name" value="Cysteine proteinases"/>
    <property type="match status" value="1"/>
</dbReference>
<sequence length="694" mass="76288">MKVVRQVDRTDCGPACLATVLGYWGREEPLYRLRELAGTTQSGTSLLGLMRAAQKIGVEAKAFEADLEGLATLRLPVILHWEHNHYVVLTRLAPKKAKLADPASGLRWVSTAELLQKWTGKVLALQPGLAFERGRFMGRRGLSGLIAHLSHFRGLGPTLIELALGTMVLGLLGLGSPLLSQVLFDRVLTFREETLLPYLLAAIFLLALFQNLLGAVRVHLGSHLSMRLNYRLHLGYLDHLLYLPLRVHETRLAGDLLSRFSDLSRIRNILSSLIIGLPTAFLTLLLSFALLFTYNTKLALIALASIPLHMLYLLWLSPRLRDNSRRVLRKGAEVQSYLLGSLEGFSMLKALRAESWALMRGRDQISGLNDLSWQGFLLSNWGGASLGLLGNAFSMFLLWYGAGQVLRLELTVGQLVAAYGLLQNALGALSTITRSVATVQEGIVASDRLAEILELEPEPRKLSGELDALRRGLEVEGVRFGYQIDRPTLNGISLSLPKGSCTVLLGPNGAGKSTLALILARMLELEAGRVLWDGRDLAEVSPHAVRGRVVYVRQEVPLLYASLRDNLAVGQEIPDDKLWAVIEAVGLGQVVRRLPEGLDTTVGGESPFRFSSGEKQMLGLARALLTEADVLVLDEPTATLDPHRERGIVQLLAKLKGQRTLLIITHRPALLELADQVFVLEGGSIQPYRREVQA</sequence>
<dbReference type="GO" id="GO:0015421">
    <property type="term" value="F:ABC-type oligopeptide transporter activity"/>
    <property type="evidence" value="ECO:0007669"/>
    <property type="project" value="TreeGrafter"/>
</dbReference>
<dbReference type="PROSITE" id="PS00211">
    <property type="entry name" value="ABC_TRANSPORTER_1"/>
    <property type="match status" value="1"/>
</dbReference>
<dbReference type="InterPro" id="IPR011527">
    <property type="entry name" value="ABC1_TM_dom"/>
</dbReference>
<evidence type="ECO:0000256" key="6">
    <source>
        <dbReference type="ARBA" id="ARBA00022989"/>
    </source>
</evidence>
<dbReference type="InterPro" id="IPR036640">
    <property type="entry name" value="ABC1_TM_sf"/>
</dbReference>
<dbReference type="CDD" id="cd02418">
    <property type="entry name" value="Peptidase_C39B"/>
    <property type="match status" value="1"/>
</dbReference>
<name>A0A399EVY7_9DEIN</name>
<feature type="transmembrane region" description="Helical" evidence="8">
    <location>
        <begin position="198"/>
        <end position="220"/>
    </location>
</feature>
<keyword evidence="13" id="KW-1185">Reference proteome</keyword>
<evidence type="ECO:0000313" key="13">
    <source>
        <dbReference type="Proteomes" id="UP000265341"/>
    </source>
</evidence>
<dbReference type="OrthoDB" id="29385at2"/>
<dbReference type="Gene3D" id="1.20.1560.10">
    <property type="entry name" value="ABC transporter type 1, transmembrane domain"/>
    <property type="match status" value="1"/>
</dbReference>
<dbReference type="InterPro" id="IPR039421">
    <property type="entry name" value="Type_1_exporter"/>
</dbReference>
<dbReference type="SMART" id="SM00382">
    <property type="entry name" value="AAA"/>
    <property type="match status" value="1"/>
</dbReference>
<keyword evidence="2 8" id="KW-0812">Transmembrane</keyword>
<evidence type="ECO:0000256" key="4">
    <source>
        <dbReference type="ARBA" id="ARBA00022801"/>
    </source>
</evidence>
<feature type="domain" description="ABC transporter" evidence="9">
    <location>
        <begin position="473"/>
        <end position="694"/>
    </location>
</feature>
<feature type="domain" description="ABC transmembrane type-1" evidence="10">
    <location>
        <begin position="162"/>
        <end position="441"/>
    </location>
</feature>
<proteinExistence type="predicted"/>
<evidence type="ECO:0000313" key="12">
    <source>
        <dbReference type="EMBL" id="RIH88198.1"/>
    </source>
</evidence>